<evidence type="ECO:0000313" key="3">
    <source>
        <dbReference type="Proteomes" id="UP000683360"/>
    </source>
</evidence>
<evidence type="ECO:0000256" key="1">
    <source>
        <dbReference type="SAM" id="Phobius"/>
    </source>
</evidence>
<sequence>MNLLDNFEFDTIPQWTQWSEWSVCSQTCDRGFQIRTRECEEDTESDTRDGYINRCGQKYDETHTLETRECLLLGNHPYCTYCEDRTFIYGDDVALRTVKNDTDEGNAVLLKNDIDIIRCCGLIAYWEIFATNPGTLKFIVWRSTGEDNSYTVVGTNSVNISDTEVNKIFKFIPDSADRITVIADDLIGWFDGGANIIGYDNCSSTYNASTSNHRDLRPNYCPTQTYRMTLDKEPEDEDVVLWSGTRYIDRVYVMQYTTVENTPPYFNLSRYHKTIPDHSDIDFSIMDFYFNDTDYADWFVLVKPEHDADPYFYYDTFAKSVHVKDQLPHINGRQNYVHEFIVWADDSCYNRVTGTVTITSFNGPPTFPDLPKRISISESKIGALYTFSVNDPSNGPDTITCQYERAIPNSESHKFYIVGKTIYLYSNATLDKDLNPEYEIVISCNDGTDTTVTFLKIEITKEITDSEAPPDFVLIETGVIFAATFIAVVINVGAVYIMMMNSLVITP</sequence>
<dbReference type="Proteomes" id="UP000683360">
    <property type="component" value="Unassembled WGS sequence"/>
</dbReference>
<reference evidence="2" key="1">
    <citation type="submission" date="2021-03" db="EMBL/GenBank/DDBJ databases">
        <authorList>
            <person name="Bekaert M."/>
        </authorList>
    </citation>
    <scope>NUCLEOTIDE SEQUENCE</scope>
</reference>
<dbReference type="EMBL" id="CAJPWZ010000350">
    <property type="protein sequence ID" value="CAG2191038.1"/>
    <property type="molecule type" value="Genomic_DNA"/>
</dbReference>
<keyword evidence="1" id="KW-1133">Transmembrane helix</keyword>
<dbReference type="OrthoDB" id="6073418at2759"/>
<evidence type="ECO:0000313" key="2">
    <source>
        <dbReference type="EMBL" id="CAG2191038.1"/>
    </source>
</evidence>
<dbReference type="InterPro" id="IPR036383">
    <property type="entry name" value="TSP1_rpt_sf"/>
</dbReference>
<accession>A0A8S3QAQ0</accession>
<dbReference type="GO" id="GO:0016020">
    <property type="term" value="C:membrane"/>
    <property type="evidence" value="ECO:0007669"/>
    <property type="project" value="InterPro"/>
</dbReference>
<dbReference type="SUPFAM" id="SSF49313">
    <property type="entry name" value="Cadherin-like"/>
    <property type="match status" value="1"/>
</dbReference>
<organism evidence="2 3">
    <name type="scientific">Mytilus edulis</name>
    <name type="common">Blue mussel</name>
    <dbReference type="NCBI Taxonomy" id="6550"/>
    <lineage>
        <taxon>Eukaryota</taxon>
        <taxon>Metazoa</taxon>
        <taxon>Spiralia</taxon>
        <taxon>Lophotrochozoa</taxon>
        <taxon>Mollusca</taxon>
        <taxon>Bivalvia</taxon>
        <taxon>Autobranchia</taxon>
        <taxon>Pteriomorphia</taxon>
        <taxon>Mytilida</taxon>
        <taxon>Mytiloidea</taxon>
        <taxon>Mytilidae</taxon>
        <taxon>Mytilinae</taxon>
        <taxon>Mytilus</taxon>
    </lineage>
</organism>
<feature type="transmembrane region" description="Helical" evidence="1">
    <location>
        <begin position="479"/>
        <end position="499"/>
    </location>
</feature>
<dbReference type="Gene3D" id="2.20.100.10">
    <property type="entry name" value="Thrombospondin type-1 (TSP1) repeat"/>
    <property type="match status" value="1"/>
</dbReference>
<dbReference type="InterPro" id="IPR015919">
    <property type="entry name" value="Cadherin-like_sf"/>
</dbReference>
<keyword evidence="1" id="KW-0472">Membrane</keyword>
<name>A0A8S3QAQ0_MYTED</name>
<dbReference type="GO" id="GO:0005509">
    <property type="term" value="F:calcium ion binding"/>
    <property type="evidence" value="ECO:0007669"/>
    <property type="project" value="InterPro"/>
</dbReference>
<dbReference type="SUPFAM" id="SSF82895">
    <property type="entry name" value="TSP-1 type 1 repeat"/>
    <property type="match status" value="1"/>
</dbReference>
<protein>
    <submittedName>
        <fullName evidence="2">THBS1</fullName>
    </submittedName>
</protein>
<proteinExistence type="predicted"/>
<comment type="caution">
    <text evidence="2">The sequence shown here is derived from an EMBL/GenBank/DDBJ whole genome shotgun (WGS) entry which is preliminary data.</text>
</comment>
<keyword evidence="1" id="KW-0812">Transmembrane</keyword>
<dbReference type="Pfam" id="PF00090">
    <property type="entry name" value="TSP_1"/>
    <property type="match status" value="1"/>
</dbReference>
<dbReference type="Gene3D" id="2.60.40.60">
    <property type="entry name" value="Cadherins"/>
    <property type="match status" value="1"/>
</dbReference>
<dbReference type="AlphaFoldDB" id="A0A8S3QAQ0"/>
<keyword evidence="3" id="KW-1185">Reference proteome</keyword>
<dbReference type="InterPro" id="IPR000884">
    <property type="entry name" value="TSP1_rpt"/>
</dbReference>
<dbReference type="PROSITE" id="PS50092">
    <property type="entry name" value="TSP1"/>
    <property type="match status" value="1"/>
</dbReference>
<gene>
    <name evidence="2" type="ORF">MEDL_6307</name>
</gene>
<dbReference type="SMART" id="SM00209">
    <property type="entry name" value="TSP1"/>
    <property type="match status" value="1"/>
</dbReference>